<reference evidence="2" key="1">
    <citation type="submission" date="2020-04" db="EMBL/GenBank/DDBJ databases">
        <authorList>
            <person name="Zhang T."/>
        </authorList>
    </citation>
    <scope>NUCLEOTIDE SEQUENCE</scope>
    <source>
        <strain evidence="2">HKST-UBA02</strain>
    </source>
</reference>
<proteinExistence type="predicted"/>
<evidence type="ECO:0008006" key="4">
    <source>
        <dbReference type="Google" id="ProtNLM"/>
    </source>
</evidence>
<feature type="signal peptide" evidence="1">
    <location>
        <begin position="1"/>
        <end position="28"/>
    </location>
</feature>
<feature type="chain" id="PRO_5037384290" description="FlgD Ig-like domain-containing protein" evidence="1">
    <location>
        <begin position="29"/>
        <end position="337"/>
    </location>
</feature>
<organism evidence="2 3">
    <name type="scientific">Eiseniibacteriota bacterium</name>
    <dbReference type="NCBI Taxonomy" id="2212470"/>
    <lineage>
        <taxon>Bacteria</taxon>
        <taxon>Candidatus Eiseniibacteriota</taxon>
    </lineage>
</organism>
<evidence type="ECO:0000313" key="2">
    <source>
        <dbReference type="EMBL" id="MCA9756037.1"/>
    </source>
</evidence>
<name>A0A956SCZ8_UNCEI</name>
<evidence type="ECO:0000313" key="3">
    <source>
        <dbReference type="Proteomes" id="UP000739538"/>
    </source>
</evidence>
<evidence type="ECO:0000256" key="1">
    <source>
        <dbReference type="SAM" id="SignalP"/>
    </source>
</evidence>
<keyword evidence="1" id="KW-0732">Signal</keyword>
<accession>A0A956SCZ8</accession>
<dbReference type="AlphaFoldDB" id="A0A956SCZ8"/>
<dbReference type="EMBL" id="JAGQHS010000040">
    <property type="protein sequence ID" value="MCA9756037.1"/>
    <property type="molecule type" value="Genomic_DNA"/>
</dbReference>
<dbReference type="Proteomes" id="UP000739538">
    <property type="component" value="Unassembled WGS sequence"/>
</dbReference>
<gene>
    <name evidence="2" type="ORF">KDA27_09565</name>
</gene>
<sequence length="337" mass="36438">MRIRPPAWHTQCLLATAFTLILSSPVWAERNQNGVLLLHTDDSVEYTKADSDFDMRSGMACPNWDDGTDCGARIAALNPTSERGAEPVVWWAFVAFPENTEPWVRAIAVGHRWTGDLTILDYGLGPHMMDVPDPTWPYEPNTGTGVAWRDPQTSRLTEIFWMAGYVEEGSAVYELVPHPAHGGAVADDTRRIDPLVGYASLGLGGAEGYNPVPPTIAPNTESPGSADAGETATTRDAFEGFVRAIDLESANVGIASANPGVGSILFSIDVPNADRGQFDVHDVTGRRVWSFDLPIGPGEHTILWNGDGFDGPAPTGVYWGVLRTSAGNKFQRVVLLH</sequence>
<reference evidence="2" key="2">
    <citation type="journal article" date="2021" name="Microbiome">
        <title>Successional dynamics and alternative stable states in a saline activated sludge microbial community over 9 years.</title>
        <authorList>
            <person name="Wang Y."/>
            <person name="Ye J."/>
            <person name="Ju F."/>
            <person name="Liu L."/>
            <person name="Boyd J.A."/>
            <person name="Deng Y."/>
            <person name="Parks D.H."/>
            <person name="Jiang X."/>
            <person name="Yin X."/>
            <person name="Woodcroft B.J."/>
            <person name="Tyson G.W."/>
            <person name="Hugenholtz P."/>
            <person name="Polz M.F."/>
            <person name="Zhang T."/>
        </authorList>
    </citation>
    <scope>NUCLEOTIDE SEQUENCE</scope>
    <source>
        <strain evidence="2">HKST-UBA02</strain>
    </source>
</reference>
<protein>
    <recommendedName>
        <fullName evidence="4">FlgD Ig-like domain-containing protein</fullName>
    </recommendedName>
</protein>
<comment type="caution">
    <text evidence="2">The sequence shown here is derived from an EMBL/GenBank/DDBJ whole genome shotgun (WGS) entry which is preliminary data.</text>
</comment>